<gene>
    <name evidence="2" type="ORF">DP114_21800</name>
</gene>
<accession>A0A856MMM5</accession>
<dbReference type="KEGG" id="bsen:DP114_21800"/>
<protein>
    <submittedName>
        <fullName evidence="2">Uncharacterized protein</fullName>
    </submittedName>
</protein>
<feature type="region of interest" description="Disordered" evidence="1">
    <location>
        <begin position="1"/>
        <end position="36"/>
    </location>
</feature>
<keyword evidence="3" id="KW-1185">Reference proteome</keyword>
<dbReference type="AlphaFoldDB" id="A0A856MMM5"/>
<dbReference type="Proteomes" id="UP000503129">
    <property type="component" value="Chromosome"/>
</dbReference>
<reference evidence="2 3" key="1">
    <citation type="submission" date="2018-06" db="EMBL/GenBank/DDBJ databases">
        <title>Comparative genomics of Brasilonema spp. strains.</title>
        <authorList>
            <person name="Alvarenga D.O."/>
            <person name="Fiore M.F."/>
            <person name="Varani A.M."/>
        </authorList>
    </citation>
    <scope>NUCLEOTIDE SEQUENCE [LARGE SCALE GENOMIC DNA]</scope>
    <source>
        <strain evidence="2 3">CENA114</strain>
    </source>
</reference>
<sequence length="75" mass="8117">MKQTFHSHFLTPSLKSVSSERPTGGAPPATNEANTFFLTPLQRQVLQVGKPAQRTGSPYTLTPLIGSARSQSVYT</sequence>
<name>A0A856MMM5_9CYAN</name>
<organism evidence="2 3">
    <name type="scientific">Brasilonema sennae CENA114</name>
    <dbReference type="NCBI Taxonomy" id="415709"/>
    <lineage>
        <taxon>Bacteria</taxon>
        <taxon>Bacillati</taxon>
        <taxon>Cyanobacteriota</taxon>
        <taxon>Cyanophyceae</taxon>
        <taxon>Nostocales</taxon>
        <taxon>Scytonemataceae</taxon>
        <taxon>Brasilonema</taxon>
        <taxon>Bromeliae group (in: Brasilonema)</taxon>
    </lineage>
</organism>
<dbReference type="RefSeq" id="WP_169264305.1">
    <property type="nucleotide sequence ID" value="NZ_CAWOXK010000001.1"/>
</dbReference>
<evidence type="ECO:0000313" key="2">
    <source>
        <dbReference type="EMBL" id="QDL10176.1"/>
    </source>
</evidence>
<dbReference type="EMBL" id="CP030118">
    <property type="protein sequence ID" value="QDL10176.1"/>
    <property type="molecule type" value="Genomic_DNA"/>
</dbReference>
<evidence type="ECO:0000313" key="3">
    <source>
        <dbReference type="Proteomes" id="UP000503129"/>
    </source>
</evidence>
<proteinExistence type="predicted"/>
<evidence type="ECO:0000256" key="1">
    <source>
        <dbReference type="SAM" id="MobiDB-lite"/>
    </source>
</evidence>